<name>A0A542YUT0_9MICO</name>
<proteinExistence type="predicted"/>
<dbReference type="Proteomes" id="UP000319516">
    <property type="component" value="Unassembled WGS sequence"/>
</dbReference>
<accession>A0A542YUT0</accession>
<gene>
    <name evidence="1" type="ORF">FB467_2999</name>
</gene>
<organism evidence="1 2">
    <name type="scientific">Ornithinicoccus hortensis</name>
    <dbReference type="NCBI Taxonomy" id="82346"/>
    <lineage>
        <taxon>Bacteria</taxon>
        <taxon>Bacillati</taxon>
        <taxon>Actinomycetota</taxon>
        <taxon>Actinomycetes</taxon>
        <taxon>Micrococcales</taxon>
        <taxon>Intrasporangiaceae</taxon>
        <taxon>Ornithinicoccus</taxon>
    </lineage>
</organism>
<dbReference type="AlphaFoldDB" id="A0A542YUT0"/>
<evidence type="ECO:0000313" key="1">
    <source>
        <dbReference type="EMBL" id="TQL51833.1"/>
    </source>
</evidence>
<reference evidence="1 2" key="1">
    <citation type="submission" date="2019-06" db="EMBL/GenBank/DDBJ databases">
        <title>Sequencing the genomes of 1000 actinobacteria strains.</title>
        <authorList>
            <person name="Klenk H.-P."/>
        </authorList>
    </citation>
    <scope>NUCLEOTIDE SEQUENCE [LARGE SCALE GENOMIC DNA]</scope>
    <source>
        <strain evidence="1 2">DSM 12335</strain>
    </source>
</reference>
<comment type="caution">
    <text evidence="1">The sequence shown here is derived from an EMBL/GenBank/DDBJ whole genome shotgun (WGS) entry which is preliminary data.</text>
</comment>
<protein>
    <submittedName>
        <fullName evidence="1">Uncharacterized protein</fullName>
    </submittedName>
</protein>
<keyword evidence="2" id="KW-1185">Reference proteome</keyword>
<sequence>MLICTDVSEVDVLDESGKSVVRPDRMPRLEETVTVVWHRGGWLVHETSTLGDHAC</sequence>
<evidence type="ECO:0000313" key="2">
    <source>
        <dbReference type="Proteomes" id="UP000319516"/>
    </source>
</evidence>
<dbReference type="EMBL" id="VFOP01000001">
    <property type="protein sequence ID" value="TQL51833.1"/>
    <property type="molecule type" value="Genomic_DNA"/>
</dbReference>